<protein>
    <submittedName>
        <fullName evidence="2">Serine/threonine protein phosphatase</fullName>
    </submittedName>
</protein>
<organism evidence="2 3">
    <name type="scientific">Parapontixanthobacter aurantiacus</name>
    <dbReference type="NCBI Taxonomy" id="1463599"/>
    <lineage>
        <taxon>Bacteria</taxon>
        <taxon>Pseudomonadati</taxon>
        <taxon>Pseudomonadota</taxon>
        <taxon>Alphaproteobacteria</taxon>
        <taxon>Sphingomonadales</taxon>
        <taxon>Erythrobacteraceae</taxon>
        <taxon>Parapontixanthobacter</taxon>
    </lineage>
</organism>
<dbReference type="Gene3D" id="3.60.21.10">
    <property type="match status" value="1"/>
</dbReference>
<dbReference type="InterPro" id="IPR004843">
    <property type="entry name" value="Calcineurin-like_PHP"/>
</dbReference>
<name>A0A844ZFT6_9SPHN</name>
<dbReference type="Proteomes" id="UP000433104">
    <property type="component" value="Unassembled WGS sequence"/>
</dbReference>
<dbReference type="Pfam" id="PF00149">
    <property type="entry name" value="Metallophos"/>
    <property type="match status" value="1"/>
</dbReference>
<dbReference type="OrthoDB" id="9807890at2"/>
<comment type="caution">
    <text evidence="2">The sequence shown here is derived from an EMBL/GenBank/DDBJ whole genome shotgun (WGS) entry which is preliminary data.</text>
</comment>
<dbReference type="SUPFAM" id="SSF56300">
    <property type="entry name" value="Metallo-dependent phosphatases"/>
    <property type="match status" value="1"/>
</dbReference>
<dbReference type="GO" id="GO:0008803">
    <property type="term" value="F:bis(5'-nucleosyl)-tetraphosphatase (symmetrical) activity"/>
    <property type="evidence" value="ECO:0007669"/>
    <property type="project" value="TreeGrafter"/>
</dbReference>
<accession>A0A844ZFT6</accession>
<dbReference type="CDD" id="cd00144">
    <property type="entry name" value="MPP_PPP_family"/>
    <property type="match status" value="1"/>
</dbReference>
<reference evidence="2 3" key="1">
    <citation type="submission" date="2019-12" db="EMBL/GenBank/DDBJ databases">
        <title>Genomic-based taxomic classification of the family Erythrobacteraceae.</title>
        <authorList>
            <person name="Xu L."/>
        </authorList>
    </citation>
    <scope>NUCLEOTIDE SEQUENCE [LARGE SCALE GENOMIC DNA]</scope>
    <source>
        <strain evidence="2 3">MCCC 1A09962</strain>
    </source>
</reference>
<gene>
    <name evidence="2" type="ORF">GRI38_00945</name>
</gene>
<dbReference type="GO" id="GO:0016791">
    <property type="term" value="F:phosphatase activity"/>
    <property type="evidence" value="ECO:0007669"/>
    <property type="project" value="TreeGrafter"/>
</dbReference>
<dbReference type="RefSeq" id="WP_160681151.1">
    <property type="nucleotide sequence ID" value="NZ_WTYW01000001.1"/>
</dbReference>
<dbReference type="AlphaFoldDB" id="A0A844ZFT6"/>
<dbReference type="InterPro" id="IPR029052">
    <property type="entry name" value="Metallo-depent_PP-like"/>
</dbReference>
<evidence type="ECO:0000313" key="2">
    <source>
        <dbReference type="EMBL" id="MXO84599.1"/>
    </source>
</evidence>
<dbReference type="InterPro" id="IPR050126">
    <property type="entry name" value="Ap4A_hydrolase"/>
</dbReference>
<dbReference type="GO" id="GO:0005737">
    <property type="term" value="C:cytoplasm"/>
    <property type="evidence" value="ECO:0007669"/>
    <property type="project" value="TreeGrafter"/>
</dbReference>
<proteinExistence type="predicted"/>
<dbReference type="EMBL" id="WTYW01000001">
    <property type="protein sequence ID" value="MXO84599.1"/>
    <property type="molecule type" value="Genomic_DNA"/>
</dbReference>
<evidence type="ECO:0000259" key="1">
    <source>
        <dbReference type="Pfam" id="PF00149"/>
    </source>
</evidence>
<dbReference type="GO" id="GO:0110154">
    <property type="term" value="P:RNA decapping"/>
    <property type="evidence" value="ECO:0007669"/>
    <property type="project" value="TreeGrafter"/>
</dbReference>
<keyword evidence="3" id="KW-1185">Reference proteome</keyword>
<dbReference type="PANTHER" id="PTHR42850:SF4">
    <property type="entry name" value="ZINC-DEPENDENT ENDOPOLYPHOSPHATASE"/>
    <property type="match status" value="1"/>
</dbReference>
<dbReference type="PANTHER" id="PTHR42850">
    <property type="entry name" value="METALLOPHOSPHOESTERASE"/>
    <property type="match status" value="1"/>
</dbReference>
<evidence type="ECO:0000313" key="3">
    <source>
        <dbReference type="Proteomes" id="UP000433104"/>
    </source>
</evidence>
<feature type="domain" description="Calcineurin-like phosphoesterase" evidence="1">
    <location>
        <begin position="26"/>
        <end position="215"/>
    </location>
</feature>
<sequence length="268" mass="30453">MLNSIRKIFGNRAAVAARPSVPEGERYYVVGDVHGRADLFKALSAAIEADDAEAGEAETTVVLLGDLVDRGPESAQVINHAMEWQEKRKLRCLAGNHEEMFLDSFKEIEVLRHFVKHGGRETILSYGFDKKRYNSLSMKELQDVMDWIVPKAHRDFLESFEEIIFAGDYAFVHAGIDPNRAIDEQKRRDLLWIRDRFLSHSGQLSHVIVHGHTIFDEVMDHGTRIGIDTGAYRSGRLTALVLEGETRRYIQAVGQDDRITIEKVEYAT</sequence>